<reference evidence="2 3" key="1">
    <citation type="submission" date="2023-05" db="EMBL/GenBank/DDBJ databases">
        <title>B98-5 Cell Line De Novo Hybrid Assembly: An Optical Mapping Approach.</title>
        <authorList>
            <person name="Kananen K."/>
            <person name="Auerbach J.A."/>
            <person name="Kautto E."/>
            <person name="Blachly J.S."/>
        </authorList>
    </citation>
    <scope>NUCLEOTIDE SEQUENCE [LARGE SCALE GENOMIC DNA]</scope>
    <source>
        <strain evidence="2">B95-8</strain>
        <tissue evidence="2">Cell line</tissue>
    </source>
</reference>
<organism evidence="2 3">
    <name type="scientific">Saguinus oedipus</name>
    <name type="common">Cotton-top tamarin</name>
    <name type="synonym">Oedipomidas oedipus</name>
    <dbReference type="NCBI Taxonomy" id="9490"/>
    <lineage>
        <taxon>Eukaryota</taxon>
        <taxon>Metazoa</taxon>
        <taxon>Chordata</taxon>
        <taxon>Craniata</taxon>
        <taxon>Vertebrata</taxon>
        <taxon>Euteleostomi</taxon>
        <taxon>Mammalia</taxon>
        <taxon>Eutheria</taxon>
        <taxon>Euarchontoglires</taxon>
        <taxon>Primates</taxon>
        <taxon>Haplorrhini</taxon>
        <taxon>Platyrrhini</taxon>
        <taxon>Cebidae</taxon>
        <taxon>Callitrichinae</taxon>
        <taxon>Saguinus</taxon>
    </lineage>
</organism>
<evidence type="ECO:0000313" key="3">
    <source>
        <dbReference type="Proteomes" id="UP001266305"/>
    </source>
</evidence>
<evidence type="ECO:0000313" key="2">
    <source>
        <dbReference type="EMBL" id="KAK2120468.1"/>
    </source>
</evidence>
<sequence length="121" mass="13228">MPPPGSFPPPVLPPGALPPGIPPAMPPPPMPPGLQDMASHQQEPQGQDILVTDNHILIHSHQDIPRLDPQALGGSHRPDHHLECLILDLLQWACPPEGLHLDFPWVTQVLCLHMVCVDLLH</sequence>
<name>A0ABQ9WFR0_SAGOE</name>
<feature type="compositionally biased region" description="Pro residues" evidence="1">
    <location>
        <begin position="1"/>
        <end position="32"/>
    </location>
</feature>
<protein>
    <submittedName>
        <fullName evidence="2">Uncharacterized protein</fullName>
    </submittedName>
</protein>
<comment type="caution">
    <text evidence="2">The sequence shown here is derived from an EMBL/GenBank/DDBJ whole genome shotgun (WGS) entry which is preliminary data.</text>
</comment>
<dbReference type="EMBL" id="JASSZA010000001">
    <property type="protein sequence ID" value="KAK2120468.1"/>
    <property type="molecule type" value="Genomic_DNA"/>
</dbReference>
<feature type="region of interest" description="Disordered" evidence="1">
    <location>
        <begin position="1"/>
        <end position="45"/>
    </location>
</feature>
<evidence type="ECO:0000256" key="1">
    <source>
        <dbReference type="SAM" id="MobiDB-lite"/>
    </source>
</evidence>
<proteinExistence type="predicted"/>
<accession>A0ABQ9WFR0</accession>
<dbReference type="Proteomes" id="UP001266305">
    <property type="component" value="Unassembled WGS sequence"/>
</dbReference>
<keyword evidence="3" id="KW-1185">Reference proteome</keyword>
<gene>
    <name evidence="2" type="ORF">P7K49_001854</name>
</gene>